<evidence type="ECO:0000259" key="1">
    <source>
        <dbReference type="Pfam" id="PF17937"/>
    </source>
</evidence>
<dbReference type="Pfam" id="PF17937">
    <property type="entry name" value="TetR_C_28"/>
    <property type="match status" value="1"/>
</dbReference>
<comment type="caution">
    <text evidence="2">The sequence shown here is derived from an EMBL/GenBank/DDBJ whole genome shotgun (WGS) entry which is preliminary data.</text>
</comment>
<organism evidence="2 3">
    <name type="scientific">Stenotrophomonas rhizophila</name>
    <dbReference type="NCBI Taxonomy" id="216778"/>
    <lineage>
        <taxon>Bacteria</taxon>
        <taxon>Pseudomonadati</taxon>
        <taxon>Pseudomonadota</taxon>
        <taxon>Gammaproteobacteria</taxon>
        <taxon>Lysobacterales</taxon>
        <taxon>Lysobacteraceae</taxon>
        <taxon>Stenotrophomonas</taxon>
    </lineage>
</organism>
<evidence type="ECO:0000313" key="2">
    <source>
        <dbReference type="EMBL" id="MDQ1108082.1"/>
    </source>
</evidence>
<dbReference type="AlphaFoldDB" id="A0AAP5AHI4"/>
<name>A0AAP5AHI4_9GAMM</name>
<dbReference type="Gene3D" id="1.10.357.10">
    <property type="entry name" value="Tetracycline Repressor, domain 2"/>
    <property type="match status" value="1"/>
</dbReference>
<sequence length="140" mass="15350">MSRPFPMLSTEDPADAPALVAALVSFDQAVQALIEQDPDRHGRFSRAYVTAIFRACLLPPEPGAGVPRGRPDPEIAQALKRWIQEQLLRHPGEGDDHRLTAARRAAHGFWLQSMACPIDDDGQPRAARLLEGLLALTRPA</sequence>
<evidence type="ECO:0000313" key="3">
    <source>
        <dbReference type="Proteomes" id="UP001226084"/>
    </source>
</evidence>
<protein>
    <recommendedName>
        <fullName evidence="1">TetR transcriptional regulator CgmR-like C-terminal domain-containing protein</fullName>
    </recommendedName>
</protein>
<reference evidence="2" key="1">
    <citation type="submission" date="2023-07" db="EMBL/GenBank/DDBJ databases">
        <title>Functional and genomic diversity of the sorghum phyllosphere microbiome.</title>
        <authorList>
            <person name="Shade A."/>
        </authorList>
    </citation>
    <scope>NUCLEOTIDE SEQUENCE</scope>
    <source>
        <strain evidence="2">SORGH_AS_0457</strain>
    </source>
</reference>
<gene>
    <name evidence="2" type="ORF">QE424_001241</name>
</gene>
<proteinExistence type="predicted"/>
<dbReference type="EMBL" id="JAUTAS010000001">
    <property type="protein sequence ID" value="MDQ1108082.1"/>
    <property type="molecule type" value="Genomic_DNA"/>
</dbReference>
<dbReference type="InterPro" id="IPR041479">
    <property type="entry name" value="TetR_CgmR_C"/>
</dbReference>
<dbReference type="RefSeq" id="WP_141236189.1">
    <property type="nucleotide sequence ID" value="NZ_CP016294.1"/>
</dbReference>
<feature type="domain" description="TetR transcriptional regulator CgmR-like C-terminal" evidence="1">
    <location>
        <begin position="42"/>
        <end position="138"/>
    </location>
</feature>
<dbReference type="KEGG" id="srh:BAY15_2529"/>
<dbReference type="Proteomes" id="UP001226084">
    <property type="component" value="Unassembled WGS sequence"/>
</dbReference>
<accession>A0AAP5AHI4</accession>